<dbReference type="EMBL" id="LDAU01000152">
    <property type="protein sequence ID" value="KRX02750.1"/>
    <property type="molecule type" value="Genomic_DNA"/>
</dbReference>
<dbReference type="InterPro" id="IPR051553">
    <property type="entry name" value="Ran_GTPase-activating"/>
</dbReference>
<protein>
    <submittedName>
        <fullName evidence="6">Regulator of chromosome condensation 1/beta-lactamase-inhibitor protein II</fullName>
    </submittedName>
</protein>
<evidence type="ECO:0000256" key="4">
    <source>
        <dbReference type="SAM" id="MobiDB-lite"/>
    </source>
</evidence>
<gene>
    <name evidence="6" type="ORF">PPERSA_02240</name>
</gene>
<dbReference type="SUPFAM" id="SSF50985">
    <property type="entry name" value="RCC1/BLIP-II"/>
    <property type="match status" value="1"/>
</dbReference>
<evidence type="ECO:0000313" key="7">
    <source>
        <dbReference type="Proteomes" id="UP000054937"/>
    </source>
</evidence>
<dbReference type="InterPro" id="IPR058923">
    <property type="entry name" value="RCC1-like_dom"/>
</dbReference>
<keyword evidence="7" id="KW-1185">Reference proteome</keyword>
<dbReference type="OrthoDB" id="10256179at2759"/>
<evidence type="ECO:0000259" key="5">
    <source>
        <dbReference type="Pfam" id="PF25390"/>
    </source>
</evidence>
<feature type="region of interest" description="Disordered" evidence="4">
    <location>
        <begin position="291"/>
        <end position="337"/>
    </location>
</feature>
<accession>A0A0V0QKH8</accession>
<evidence type="ECO:0000313" key="6">
    <source>
        <dbReference type="EMBL" id="KRX02750.1"/>
    </source>
</evidence>
<feature type="domain" description="RCC1-like" evidence="5">
    <location>
        <begin position="11"/>
        <end position="407"/>
    </location>
</feature>
<keyword evidence="2" id="KW-0677">Repeat</keyword>
<dbReference type="Gene3D" id="2.130.10.30">
    <property type="entry name" value="Regulator of chromosome condensation 1/beta-lactamase-inhibitor protein II"/>
    <property type="match status" value="2"/>
</dbReference>
<feature type="repeat" description="RCC1" evidence="3">
    <location>
        <begin position="119"/>
        <end position="175"/>
    </location>
</feature>
<keyword evidence="1" id="KW-0344">Guanine-nucleotide releasing factor</keyword>
<evidence type="ECO:0000256" key="3">
    <source>
        <dbReference type="PROSITE-ProRule" id="PRU00235"/>
    </source>
</evidence>
<dbReference type="InParanoid" id="A0A0V0QKH8"/>
<dbReference type="InterPro" id="IPR009091">
    <property type="entry name" value="RCC1/BLIP-II"/>
</dbReference>
<dbReference type="Pfam" id="PF25390">
    <property type="entry name" value="WD40_RLD"/>
    <property type="match status" value="1"/>
</dbReference>
<dbReference type="PANTHER" id="PTHR45982">
    <property type="entry name" value="REGULATOR OF CHROMOSOME CONDENSATION"/>
    <property type="match status" value="1"/>
</dbReference>
<sequence>MENNKKLIKNILTVGSGSSGVLLNDDLEDIITFKHQDIKKNFDGNAIIDVDFDGMMGVALSNNNQVYRFGECDLVEGENKKRQIHKKPQLLKLNPKIQITNIACGWNHAVIYNKISENPQIFGFGSNTFGELGLGKVQKKFINEPVQINLQTEKNNSKIDFIHCGFRQTYVKLNNGDFYVTGQNKKFELGINIEQTKQTYDFIKNENQEILAHLKNLKNNFQTGQKFVCFLDENNELYAWGDNKYKQISNKNEEIIQKIEKITDKKIQQFSLGWNHILALQTDGHLYMRGRNDMGQLSHGTQNNIKNNKNQQLNNQNNQQQQDNNNQQQKNQDQPQNQIQENITPIKKNIIQQNDVQQFENKLLLNLKNDEKIKQIACGSECNYFLTNQHRVFAWGWNEHGNLGDGTLLNAYEIKEIGIDSKCQHEEIKAKGAICYLIEKE</sequence>
<dbReference type="AlphaFoldDB" id="A0A0V0QKH8"/>
<dbReference type="InterPro" id="IPR000408">
    <property type="entry name" value="Reg_chr_condens"/>
</dbReference>
<dbReference type="PRINTS" id="PR00633">
    <property type="entry name" value="RCCNDNSATION"/>
</dbReference>
<dbReference type="GO" id="GO:0005085">
    <property type="term" value="F:guanyl-nucleotide exchange factor activity"/>
    <property type="evidence" value="ECO:0007669"/>
    <property type="project" value="TreeGrafter"/>
</dbReference>
<comment type="caution">
    <text evidence="6">The sequence shown here is derived from an EMBL/GenBank/DDBJ whole genome shotgun (WGS) entry which is preliminary data.</text>
</comment>
<feature type="compositionally biased region" description="Low complexity" evidence="4">
    <location>
        <begin position="302"/>
        <end position="337"/>
    </location>
</feature>
<dbReference type="PROSITE" id="PS50012">
    <property type="entry name" value="RCC1_3"/>
    <property type="match status" value="2"/>
</dbReference>
<dbReference type="Proteomes" id="UP000054937">
    <property type="component" value="Unassembled WGS sequence"/>
</dbReference>
<dbReference type="PANTHER" id="PTHR45982:SF8">
    <property type="entry name" value="E3 UBIQUITIN-PROTEIN LIGASE HERC2-LIKE PROTEIN-RELATED"/>
    <property type="match status" value="1"/>
</dbReference>
<evidence type="ECO:0000256" key="1">
    <source>
        <dbReference type="ARBA" id="ARBA00022658"/>
    </source>
</evidence>
<proteinExistence type="predicted"/>
<dbReference type="OMA" id="CLILTDK"/>
<dbReference type="GO" id="GO:0005737">
    <property type="term" value="C:cytoplasm"/>
    <property type="evidence" value="ECO:0007669"/>
    <property type="project" value="TreeGrafter"/>
</dbReference>
<reference evidence="6 7" key="1">
    <citation type="journal article" date="2015" name="Sci. Rep.">
        <title>Genome of the facultative scuticociliatosis pathogen Pseudocohnilembus persalinus provides insight into its virulence through horizontal gene transfer.</title>
        <authorList>
            <person name="Xiong J."/>
            <person name="Wang G."/>
            <person name="Cheng J."/>
            <person name="Tian M."/>
            <person name="Pan X."/>
            <person name="Warren A."/>
            <person name="Jiang C."/>
            <person name="Yuan D."/>
            <person name="Miao W."/>
        </authorList>
    </citation>
    <scope>NUCLEOTIDE SEQUENCE [LARGE SCALE GENOMIC DNA]</scope>
    <source>
        <strain evidence="6">36N120E</strain>
    </source>
</reference>
<name>A0A0V0QKH8_PSEPJ</name>
<feature type="repeat" description="RCC1" evidence="3">
    <location>
        <begin position="235"/>
        <end position="283"/>
    </location>
</feature>
<evidence type="ECO:0000256" key="2">
    <source>
        <dbReference type="ARBA" id="ARBA00022737"/>
    </source>
</evidence>
<organism evidence="6 7">
    <name type="scientific">Pseudocohnilembus persalinus</name>
    <name type="common">Ciliate</name>
    <dbReference type="NCBI Taxonomy" id="266149"/>
    <lineage>
        <taxon>Eukaryota</taxon>
        <taxon>Sar</taxon>
        <taxon>Alveolata</taxon>
        <taxon>Ciliophora</taxon>
        <taxon>Intramacronucleata</taxon>
        <taxon>Oligohymenophorea</taxon>
        <taxon>Scuticociliatia</taxon>
        <taxon>Philasterida</taxon>
        <taxon>Pseudocohnilembidae</taxon>
        <taxon>Pseudocohnilembus</taxon>
    </lineage>
</organism>